<keyword evidence="1" id="KW-0694">RNA-binding</keyword>
<protein>
    <submittedName>
        <fullName evidence="4">High osmolarity signaling protein SHO1</fullName>
    </submittedName>
</protein>
<evidence type="ECO:0000256" key="1">
    <source>
        <dbReference type="PROSITE-ProRule" id="PRU00266"/>
    </source>
</evidence>
<dbReference type="InterPro" id="IPR014720">
    <property type="entry name" value="dsRBD_dom"/>
</dbReference>
<reference evidence="4" key="1">
    <citation type="submission" date="2020-05" db="EMBL/GenBank/DDBJ databases">
        <title>Mycena genomes resolve the evolution of fungal bioluminescence.</title>
        <authorList>
            <person name="Tsai I.J."/>
        </authorList>
    </citation>
    <scope>NUCLEOTIDE SEQUENCE</scope>
    <source>
        <strain evidence="4">CCC161011</strain>
    </source>
</reference>
<dbReference type="EMBL" id="JACAZI010000031">
    <property type="protein sequence ID" value="KAF7333007.1"/>
    <property type="molecule type" value="Genomic_DNA"/>
</dbReference>
<evidence type="ECO:0000313" key="4">
    <source>
        <dbReference type="EMBL" id="KAF7333007.1"/>
    </source>
</evidence>
<evidence type="ECO:0000259" key="3">
    <source>
        <dbReference type="PROSITE" id="PS50137"/>
    </source>
</evidence>
<feature type="region of interest" description="Disordered" evidence="2">
    <location>
        <begin position="470"/>
        <end position="537"/>
    </location>
</feature>
<accession>A0A8H6X2I5</accession>
<feature type="compositionally biased region" description="Polar residues" evidence="2">
    <location>
        <begin position="494"/>
        <end position="510"/>
    </location>
</feature>
<keyword evidence="5" id="KW-1185">Reference proteome</keyword>
<feature type="region of interest" description="Disordered" evidence="2">
    <location>
        <begin position="924"/>
        <end position="944"/>
    </location>
</feature>
<feature type="compositionally biased region" description="Polar residues" evidence="2">
    <location>
        <begin position="477"/>
        <end position="486"/>
    </location>
</feature>
<dbReference type="Proteomes" id="UP000620124">
    <property type="component" value="Unassembled WGS sequence"/>
</dbReference>
<evidence type="ECO:0000256" key="2">
    <source>
        <dbReference type="SAM" id="MobiDB-lite"/>
    </source>
</evidence>
<feature type="region of interest" description="Disordered" evidence="2">
    <location>
        <begin position="401"/>
        <end position="426"/>
    </location>
</feature>
<feature type="domain" description="DRBM" evidence="3">
    <location>
        <begin position="563"/>
        <end position="599"/>
    </location>
</feature>
<evidence type="ECO:0000313" key="5">
    <source>
        <dbReference type="Proteomes" id="UP000620124"/>
    </source>
</evidence>
<feature type="compositionally biased region" description="Low complexity" evidence="2">
    <location>
        <begin position="926"/>
        <end position="943"/>
    </location>
</feature>
<gene>
    <name evidence="4" type="ORF">MVEN_02407000</name>
</gene>
<dbReference type="OrthoDB" id="3067611at2759"/>
<comment type="caution">
    <text evidence="4">The sequence shown here is derived from an EMBL/GenBank/DDBJ whole genome shotgun (WGS) entry which is preliminary data.</text>
</comment>
<sequence>MNSLILRPLTYSVAVPAASSQPVEERTSILARGPGRTLHEIYSSLGSAAETTVNRAAHTFGLGPLAVAARISAYFGEGRGRELKLDELGKSSPRTLRKDCSRLMKYALPSESAGTQMDAFKSIITLTTLYPGLRRLFLNCGYTQNITLSGDTISSLWVRDNCGLEWHFWRHFAAACLADNDFSLLLENSRQWTTCVDDVYDGLSTVERLLVASDCKGPSNFSPFIAIRYLGGILELPSFWLQRGTIYEATINKIAAKTVLFLKDIGVDSSEEEAMWPMDVEGIDTLCTALLKGVKGWMVGCENADIANEFWYDGFLQVILLLRQPKAEDLLPNAWVYATSPEMKRWVPTPFRMEVFTTLVAREPGGPGNGAIPSFVSDRDTHTTTLGLRTSLEGGGVVHRAEHSMPSSLPSRTASGSGGIEALSSEDDGGVFSASVGNSSSKPWHRLRSWYKRLGLGGILGNEQFESEGNHVAPANSIGNRAQLSPPSRDRPLTETSLSDQESVALNEQETLSESRESARASSISPPPPPTNPLPNNLNKSVGWVYLAPEISKNDIGEPLYVWTVDVLVDGAIVGRGIGNSKKAGRRAAVEKALALMDAQSTDPLAPQTSSSVVDSRAVKGTIYLVANSSTVFHPQNANAEQRDGGPSLSRHFFLLSSMKPEQPGPQSYQPSTSSDIEVRYTWKRFRVNPQNVGEDFPFHLELQQDRYSVCFLEFRSFSDPPLDIGNPGDIWLNISPTSYTLFALNVKKEWVRWPGPTLDDKERLIPHPYIPTYALWCTIKQASWYHRDKLESDWTGEKLTARQNLGGHSSANSMLDPAVGVRLVLLWEEKFLPAGAMTPSTATTPPPIGDQLKSAVGQLASSSSSLPKVEEALVVTLSAGIDYLLTERKKLSRALFKAEERAAVAENKLAVASFNLNNPNHYRYPPVSESSTPTPQSSPTFPLRVVQESDGDPYQMDAAPSSPPNNLTPKHLGVLFRPSSPGPSNSKNCRICLALVMYGPEDELSALMSHALETHPNECKIFAGVGVEDESELDAVRREIERE</sequence>
<proteinExistence type="predicted"/>
<organism evidence="4 5">
    <name type="scientific">Mycena venus</name>
    <dbReference type="NCBI Taxonomy" id="2733690"/>
    <lineage>
        <taxon>Eukaryota</taxon>
        <taxon>Fungi</taxon>
        <taxon>Dikarya</taxon>
        <taxon>Basidiomycota</taxon>
        <taxon>Agaricomycotina</taxon>
        <taxon>Agaricomycetes</taxon>
        <taxon>Agaricomycetidae</taxon>
        <taxon>Agaricales</taxon>
        <taxon>Marasmiineae</taxon>
        <taxon>Mycenaceae</taxon>
        <taxon>Mycena</taxon>
    </lineage>
</organism>
<name>A0A8H6X2I5_9AGAR</name>
<dbReference type="SUPFAM" id="SSF54768">
    <property type="entry name" value="dsRNA-binding domain-like"/>
    <property type="match status" value="1"/>
</dbReference>
<feature type="compositionally biased region" description="Polar residues" evidence="2">
    <location>
        <begin position="405"/>
        <end position="415"/>
    </location>
</feature>
<dbReference type="AlphaFoldDB" id="A0A8H6X2I5"/>
<dbReference type="PROSITE" id="PS50137">
    <property type="entry name" value="DS_RBD"/>
    <property type="match status" value="1"/>
</dbReference>
<dbReference type="GO" id="GO:0003723">
    <property type="term" value="F:RNA binding"/>
    <property type="evidence" value="ECO:0007669"/>
    <property type="project" value="UniProtKB-UniRule"/>
</dbReference>